<evidence type="ECO:0000313" key="13">
    <source>
        <dbReference type="RefSeq" id="XP_032831472.1"/>
    </source>
</evidence>
<feature type="region of interest" description="Disordered" evidence="9">
    <location>
        <begin position="434"/>
        <end position="498"/>
    </location>
</feature>
<dbReference type="SUPFAM" id="SSF48403">
    <property type="entry name" value="Ankyrin repeat"/>
    <property type="match status" value="1"/>
</dbReference>
<dbReference type="RefSeq" id="XP_032831472.1">
    <property type="nucleotide sequence ID" value="XM_032975581.1"/>
</dbReference>
<proteinExistence type="inferred from homology"/>
<evidence type="ECO:0000259" key="11">
    <source>
        <dbReference type="PROSITE" id="PS50115"/>
    </source>
</evidence>
<keyword evidence="4 8" id="KW-0863">Zinc-finger</keyword>
<evidence type="ECO:0000256" key="2">
    <source>
        <dbReference type="ARBA" id="ARBA00022468"/>
    </source>
</evidence>
<keyword evidence="12" id="KW-1185">Reference proteome</keyword>
<evidence type="ECO:0000256" key="1">
    <source>
        <dbReference type="ARBA" id="ARBA00005430"/>
    </source>
</evidence>
<dbReference type="PROSITE" id="PS50088">
    <property type="entry name" value="ANK_REPEAT"/>
    <property type="match status" value="1"/>
</dbReference>
<evidence type="ECO:0000256" key="9">
    <source>
        <dbReference type="SAM" id="MobiDB-lite"/>
    </source>
</evidence>
<dbReference type="PANTHER" id="PTHR45819:SF5">
    <property type="entry name" value="CENTAURIN-GAMMA-1A"/>
    <property type="match status" value="1"/>
</dbReference>
<feature type="compositionally biased region" description="Low complexity" evidence="9">
    <location>
        <begin position="488"/>
        <end position="497"/>
    </location>
</feature>
<keyword evidence="2" id="KW-0343">GTPase activation</keyword>
<organism evidence="12 13">
    <name type="scientific">Petromyzon marinus</name>
    <name type="common">Sea lamprey</name>
    <dbReference type="NCBI Taxonomy" id="7757"/>
    <lineage>
        <taxon>Eukaryota</taxon>
        <taxon>Metazoa</taxon>
        <taxon>Chordata</taxon>
        <taxon>Craniata</taxon>
        <taxon>Vertebrata</taxon>
        <taxon>Cyclostomata</taxon>
        <taxon>Hyperoartia</taxon>
        <taxon>Petromyzontiformes</taxon>
        <taxon>Petromyzontidae</taxon>
        <taxon>Petromyzon</taxon>
    </lineage>
</organism>
<dbReference type="GO" id="GO:0005096">
    <property type="term" value="F:GTPase activator activity"/>
    <property type="evidence" value="ECO:0007669"/>
    <property type="project" value="UniProtKB-KW"/>
</dbReference>
<feature type="compositionally biased region" description="Polar residues" evidence="9">
    <location>
        <begin position="945"/>
        <end position="955"/>
    </location>
</feature>
<keyword evidence="3" id="KW-0479">Metal-binding</keyword>
<dbReference type="PROSITE" id="PS50003">
    <property type="entry name" value="PH_DOMAIN"/>
    <property type="match status" value="1"/>
</dbReference>
<dbReference type="GO" id="GO:0008270">
    <property type="term" value="F:zinc ion binding"/>
    <property type="evidence" value="ECO:0007669"/>
    <property type="project" value="UniProtKB-KW"/>
</dbReference>
<dbReference type="SMART" id="SM00233">
    <property type="entry name" value="PH"/>
    <property type="match status" value="1"/>
</dbReference>
<name>A0AAJ7XER0_PETMA</name>
<dbReference type="SMART" id="SM00105">
    <property type="entry name" value="ArfGap"/>
    <property type="match status" value="1"/>
</dbReference>
<reference evidence="13" key="1">
    <citation type="submission" date="2025-08" db="UniProtKB">
        <authorList>
            <consortium name="RefSeq"/>
        </authorList>
    </citation>
    <scope>IDENTIFICATION</scope>
    <source>
        <tissue evidence="13">Sperm</tissue>
    </source>
</reference>
<feature type="compositionally biased region" description="Basic and acidic residues" evidence="9">
    <location>
        <begin position="621"/>
        <end position="635"/>
    </location>
</feature>
<accession>A0AAJ7XER0</accession>
<dbReference type="InterPro" id="IPR051282">
    <property type="entry name" value="Arf-GAP_GTPase_ANK_PH"/>
</dbReference>
<gene>
    <name evidence="13" type="primary">LOC116954781</name>
</gene>
<feature type="region of interest" description="Disordered" evidence="9">
    <location>
        <begin position="97"/>
        <end position="391"/>
    </location>
</feature>
<feature type="repeat" description="ANK" evidence="7">
    <location>
        <begin position="1308"/>
        <end position="1340"/>
    </location>
</feature>
<feature type="compositionally biased region" description="Low complexity" evidence="9">
    <location>
        <begin position="907"/>
        <end position="923"/>
    </location>
</feature>
<evidence type="ECO:0000313" key="12">
    <source>
        <dbReference type="Proteomes" id="UP001318040"/>
    </source>
</evidence>
<dbReference type="KEGG" id="pmrn:116954781"/>
<dbReference type="PROSITE" id="PS50115">
    <property type="entry name" value="ARFGAP"/>
    <property type="match status" value="1"/>
</dbReference>
<feature type="compositionally biased region" description="Basic residues" evidence="9">
    <location>
        <begin position="460"/>
        <end position="475"/>
    </location>
</feature>
<feature type="domain" description="Arf-GAP" evidence="11">
    <location>
        <begin position="1098"/>
        <end position="1256"/>
    </location>
</feature>
<evidence type="ECO:0000256" key="8">
    <source>
        <dbReference type="PROSITE-ProRule" id="PRU00288"/>
    </source>
</evidence>
<dbReference type="InterPro" id="IPR038508">
    <property type="entry name" value="ArfGAP_dom_sf"/>
</dbReference>
<feature type="compositionally biased region" description="Low complexity" evidence="9">
    <location>
        <begin position="178"/>
        <end position="190"/>
    </location>
</feature>
<feature type="compositionally biased region" description="Low complexity" evidence="9">
    <location>
        <begin position="584"/>
        <end position="597"/>
    </location>
</feature>
<feature type="domain" description="PH" evidence="10">
    <location>
        <begin position="848"/>
        <end position="1071"/>
    </location>
</feature>
<feature type="compositionally biased region" description="Gly residues" evidence="9">
    <location>
        <begin position="316"/>
        <end position="325"/>
    </location>
</feature>
<feature type="compositionally biased region" description="Low complexity" evidence="9">
    <location>
        <begin position="987"/>
        <end position="1007"/>
    </location>
</feature>
<dbReference type="Gene3D" id="2.30.29.30">
    <property type="entry name" value="Pleckstrin-homology domain (PH domain)/Phosphotyrosine-binding domain (PTB)"/>
    <property type="match status" value="2"/>
</dbReference>
<dbReference type="InterPro" id="IPR001164">
    <property type="entry name" value="ArfGAP_dom"/>
</dbReference>
<feature type="compositionally biased region" description="Basic and acidic residues" evidence="9">
    <location>
        <begin position="1"/>
        <end position="16"/>
    </location>
</feature>
<sequence length="1370" mass="144406">MRVETSRDLEAQRRSETANTVVVGWEEEEEEEEEEEGENGEEVEQNEEVALRGIELGRYQLGGPLRESGFALEILQNSRNAWTEVIGQFCADLECPSWREDFGTPGGGEAEDEVVKEEEVEEGEVEGEVGKQGWEEVEEEQERDVEQQQEQQQEEEEEIRTGVGMRAELLNKGESETDSSAESSTGSVAARCLGHEDTTRGETTTTIMGGGLKQQQQDVRLRRSSFDRQQRDGLRQQHQQTASRPRPASLYSHPELASGAPGLRSIPEPPAKSPAPRRPRSICLSGASSRAEGDLARHGTCGTPVTDAVVGAAAAAGGGGGGDDGGAPIRRHRASSFTGQIDAEILRRGSAGADDGAGAGAGQRRRTRPMSLMVEPTTRPEKPPVDTRTEGADPWRFARRLVALSASFKKARGASARGRGGGGGGCCEEVASCRSPGRVEEQRPNAHSTPLRDHRDDGCHHHHHHHHHNHSHHHGSNGTLNNGEQHQNRSNHQQQQQAGEWKFVGLIRKSFSFRVKGSGGGSGRPRPQGAGSPCGSPVLGRRMWTTAEPRAANGSASHNGLGPRQTGCGSEHGTMMMMMMTTTTAATTSSPSSSSSSPAPPPPSSASSSFLQRRFSRRSRDRQGRNRTWDGHEMDAALRSPGSLAATQHDGRIRRLLSRIFVRKDGDGTPPPPPPPTTTTTCAAETSSSSSSSPGAEQRTASPSAALAAAASSLPGSRTGGPAGEVGVGVTPRGHADPRPIIVVHEDDRGGVGETEVASPAHDFSALPGSAAHDGSSLTNASPARLSAHSLCAGEWGPAEGRGGDAPTPTLARRVPKRRSNIFTRNSDVEKERRAAAEGDCIGSGRAIPIKQGILLKWGGTLNKEWKKKYVTLCEEGLLTYYPSLHDYMQNIHGKEVALLGTTVKVPGARPPRATSSSSAPAAPHGPPAPSPRGSHLAGDESGATAHNATVNGTSPDAAVPLQPTAISAASPEPAVPGSDGHGRSGRAGSASDDTVGSSPSLSGGSLKQDPSASPVTTRRRHRRHGEESSPSPPPPCDFTVVSLTGESWHFEAASGEERGAWVAAIEGRIFASLQSYSSGGGGDTRSAPSPQELQRRQRTIEEIRSVPGNESCVDCGLPNPSWASLNLGALMCISCCGVHRALGAHLSRVRSLQLDYWPPELAAVLTAMGNRLANSVWEGALDAANADAGGNATTGATRPSGAKAADTAAVAAGRGEGGRGHRRKPCANSSREERERWIWDKYRERLFLAPLPPPPSSSSSPGAAFGPRLASAVAAGDVRSVALLLAHSEREQVNEACAGGSRDGPGGEQPILHLACANGDVVTTQLLIWYGADVRQRDDLGGTALARARDARSHLCVDVLLAHGCPEGD</sequence>
<feature type="compositionally biased region" description="Acidic residues" evidence="9">
    <location>
        <begin position="25"/>
        <end position="47"/>
    </location>
</feature>
<dbReference type="InterPro" id="IPR037278">
    <property type="entry name" value="ARFGAP/RecO"/>
</dbReference>
<dbReference type="InterPro" id="IPR002110">
    <property type="entry name" value="Ankyrin_rpt"/>
</dbReference>
<feature type="region of interest" description="Disordered" evidence="9">
    <location>
        <begin position="906"/>
        <end position="1041"/>
    </location>
</feature>
<feature type="compositionally biased region" description="Gly residues" evidence="9">
    <location>
        <begin position="718"/>
        <end position="727"/>
    </location>
</feature>
<evidence type="ECO:0000256" key="5">
    <source>
        <dbReference type="ARBA" id="ARBA00022833"/>
    </source>
</evidence>
<dbReference type="SUPFAM" id="SSF50729">
    <property type="entry name" value="PH domain-like"/>
    <property type="match status" value="1"/>
</dbReference>
<feature type="compositionally biased region" description="Low complexity" evidence="9">
    <location>
        <begin position="678"/>
        <end position="694"/>
    </location>
</feature>
<dbReference type="SUPFAM" id="SSF57863">
    <property type="entry name" value="ArfGap/RecO-like zinc finger"/>
    <property type="match status" value="1"/>
</dbReference>
<feature type="region of interest" description="Disordered" evidence="9">
    <location>
        <begin position="663"/>
        <end position="738"/>
    </location>
</feature>
<dbReference type="InterPro" id="IPR011993">
    <property type="entry name" value="PH-like_dom_sf"/>
</dbReference>
<feature type="region of interest" description="Disordered" evidence="9">
    <location>
        <begin position="584"/>
        <end position="635"/>
    </location>
</feature>
<comment type="similarity">
    <text evidence="1">Belongs to the centaurin gamma-like family.</text>
</comment>
<feature type="region of interest" description="Disordered" evidence="9">
    <location>
        <begin position="1"/>
        <end position="48"/>
    </location>
</feature>
<dbReference type="Proteomes" id="UP001318040">
    <property type="component" value="Chromosome 56"/>
</dbReference>
<feature type="region of interest" description="Disordered" evidence="9">
    <location>
        <begin position="514"/>
        <end position="572"/>
    </location>
</feature>
<dbReference type="Gene3D" id="1.10.220.150">
    <property type="entry name" value="Arf GTPase activating protein"/>
    <property type="match status" value="1"/>
</dbReference>
<feature type="compositionally biased region" description="Acidic residues" evidence="9">
    <location>
        <begin position="109"/>
        <end position="127"/>
    </location>
</feature>
<dbReference type="InterPro" id="IPR036770">
    <property type="entry name" value="Ankyrin_rpt-contain_sf"/>
</dbReference>
<evidence type="ECO:0000256" key="3">
    <source>
        <dbReference type="ARBA" id="ARBA00022723"/>
    </source>
</evidence>
<evidence type="ECO:0000259" key="10">
    <source>
        <dbReference type="PROSITE" id="PS50003"/>
    </source>
</evidence>
<evidence type="ECO:0000256" key="7">
    <source>
        <dbReference type="PROSITE-ProRule" id="PRU00023"/>
    </source>
</evidence>
<feature type="compositionally biased region" description="Basic and acidic residues" evidence="9">
    <location>
        <begin position="378"/>
        <end position="391"/>
    </location>
</feature>
<dbReference type="GO" id="GO:0003924">
    <property type="term" value="F:GTPase activity"/>
    <property type="evidence" value="ECO:0007669"/>
    <property type="project" value="TreeGrafter"/>
</dbReference>
<evidence type="ECO:0000256" key="4">
    <source>
        <dbReference type="ARBA" id="ARBA00022771"/>
    </source>
</evidence>
<feature type="compositionally biased region" description="Basic and acidic residues" evidence="9">
    <location>
        <begin position="437"/>
        <end position="459"/>
    </location>
</feature>
<feature type="compositionally biased region" description="Low complexity" evidence="9">
    <location>
        <begin position="524"/>
        <end position="533"/>
    </location>
</feature>
<feature type="compositionally biased region" description="Basic and acidic residues" evidence="9">
    <location>
        <begin position="219"/>
        <end position="235"/>
    </location>
</feature>
<evidence type="ECO:0000256" key="6">
    <source>
        <dbReference type="ARBA" id="ARBA00023043"/>
    </source>
</evidence>
<feature type="compositionally biased region" description="Low complexity" evidence="9">
    <location>
        <begin position="701"/>
        <end position="715"/>
    </location>
</feature>
<dbReference type="InterPro" id="IPR001849">
    <property type="entry name" value="PH_domain"/>
</dbReference>
<dbReference type="Gene3D" id="1.25.40.20">
    <property type="entry name" value="Ankyrin repeat-containing domain"/>
    <property type="match status" value="1"/>
</dbReference>
<dbReference type="PANTHER" id="PTHR45819">
    <property type="entry name" value="CENTAURIN-GAMMA-1A"/>
    <property type="match status" value="1"/>
</dbReference>
<dbReference type="Pfam" id="PF01412">
    <property type="entry name" value="ArfGap"/>
    <property type="match status" value="1"/>
</dbReference>
<dbReference type="PRINTS" id="PR00405">
    <property type="entry name" value="REVINTRACTNG"/>
</dbReference>
<keyword evidence="6 7" id="KW-0040">ANK repeat</keyword>
<protein>
    <submittedName>
        <fullName evidence="13">Mucin-19-like</fullName>
    </submittedName>
</protein>
<keyword evidence="5" id="KW-0862">Zinc</keyword>